<reference evidence="1 2" key="1">
    <citation type="journal article" date="2011" name="Stand. Genomic Sci.">
        <title>Complete genome sequence of Nitratifractor salsuginis type strain (E9I37-1).</title>
        <authorList>
            <person name="Anderson I."/>
            <person name="Sikorski J."/>
            <person name="Zeytun A."/>
            <person name="Nolan M."/>
            <person name="Lapidus A."/>
            <person name="Lucas S."/>
            <person name="Hammon N."/>
            <person name="Deshpande S."/>
            <person name="Cheng J.F."/>
            <person name="Tapia R."/>
            <person name="Han C."/>
            <person name="Goodwin L."/>
            <person name="Pitluck S."/>
            <person name="Liolios K."/>
            <person name="Pagani I."/>
            <person name="Ivanova N."/>
            <person name="Huntemann M."/>
            <person name="Mavromatis K."/>
            <person name="Ovchinikova G."/>
            <person name="Pati A."/>
            <person name="Chen A."/>
            <person name="Palaniappan K."/>
            <person name="Land M."/>
            <person name="Hauser L."/>
            <person name="Brambilla E.M."/>
            <person name="Ngatchou-Djao O.D."/>
            <person name="Rohde M."/>
            <person name="Tindall B.J."/>
            <person name="Goker M."/>
            <person name="Detter J.C."/>
            <person name="Woyke T."/>
            <person name="Bristow J."/>
            <person name="Eisen J.A."/>
            <person name="Markowitz V."/>
            <person name="Hugenholtz P."/>
            <person name="Klenk H.P."/>
            <person name="Kyrpides N.C."/>
        </authorList>
    </citation>
    <scope>NUCLEOTIDE SEQUENCE [LARGE SCALE GENOMIC DNA]</scope>
    <source>
        <strain evidence="2">DSM 16511 / JCM 12458 / E9I37-1</strain>
    </source>
</reference>
<dbReference type="Proteomes" id="UP000008633">
    <property type="component" value="Chromosome"/>
</dbReference>
<dbReference type="RefSeq" id="WP_013554111.1">
    <property type="nucleotide sequence ID" value="NC_014935.1"/>
</dbReference>
<keyword evidence="2" id="KW-1185">Reference proteome</keyword>
<dbReference type="HOGENOM" id="CLU_1702405_0_0_7"/>
<name>E6WY46_NITSE</name>
<evidence type="ECO:0000313" key="2">
    <source>
        <dbReference type="Proteomes" id="UP000008633"/>
    </source>
</evidence>
<dbReference type="AlphaFoldDB" id="E6WY46"/>
<dbReference type="STRING" id="749222.Nitsa_1167"/>
<reference evidence="2" key="2">
    <citation type="submission" date="2011-01" db="EMBL/GenBank/DDBJ databases">
        <title>The complete genome of Nitratifractor salsuginis DSM 16511.</title>
        <authorList>
            <consortium name="US DOE Joint Genome Institute (JGI-PGF)"/>
            <person name="Lucas S."/>
            <person name="Copeland A."/>
            <person name="Lapidus A."/>
            <person name="Bruce D."/>
            <person name="Goodwin L."/>
            <person name="Pitluck S."/>
            <person name="Kyrpides N."/>
            <person name="Mavromatis K."/>
            <person name="Ivanova N."/>
            <person name="Mikhailova N."/>
            <person name="Zeytun A."/>
            <person name="Detter J.C."/>
            <person name="Tapia R."/>
            <person name="Han C."/>
            <person name="Land M."/>
            <person name="Hauser L."/>
            <person name="Markowitz V."/>
            <person name="Cheng J.-F."/>
            <person name="Hugenholtz P."/>
            <person name="Woyke T."/>
            <person name="Wu D."/>
            <person name="Tindall B."/>
            <person name="Schuetze A."/>
            <person name="Brambilla E."/>
            <person name="Klenk H.-P."/>
            <person name="Eisen J.A."/>
        </authorList>
    </citation>
    <scope>NUCLEOTIDE SEQUENCE [LARGE SCALE GENOMIC DNA]</scope>
    <source>
        <strain evidence="2">DSM 16511 / JCM 12458 / E9I37-1</strain>
    </source>
</reference>
<protein>
    <submittedName>
        <fullName evidence="1">Uncharacterized protein</fullName>
    </submittedName>
</protein>
<organism evidence="1 2">
    <name type="scientific">Nitratifractor salsuginis (strain DSM 16511 / JCM 12458 / E9I37-1)</name>
    <dbReference type="NCBI Taxonomy" id="749222"/>
    <lineage>
        <taxon>Bacteria</taxon>
        <taxon>Pseudomonadati</taxon>
        <taxon>Campylobacterota</taxon>
        <taxon>Epsilonproteobacteria</taxon>
        <taxon>Campylobacterales</taxon>
        <taxon>Sulfurovaceae</taxon>
        <taxon>Nitratifractor</taxon>
    </lineage>
</organism>
<gene>
    <name evidence="1" type="ordered locus">Nitsa_1167</name>
</gene>
<dbReference type="KEGG" id="nsa:Nitsa_1167"/>
<dbReference type="EMBL" id="CP002452">
    <property type="protein sequence ID" value="ADV46420.1"/>
    <property type="molecule type" value="Genomic_DNA"/>
</dbReference>
<sequence length="154" mass="16234">MGRYEQAEHIEPGYSQSGYVEGDSAGFLPDGISGVSMRFFVSDGKDNGPSPLDTVKGLISEQQVGLLLYPETGDIVLTSKTESAKFSGVTDDIKQAIADLQSRAPTILQPSIVNADGEEVAGATITQTGNNTFEVTVPDDLVATGYRLKFSAVG</sequence>
<accession>E6WY46</accession>
<evidence type="ECO:0000313" key="1">
    <source>
        <dbReference type="EMBL" id="ADV46420.1"/>
    </source>
</evidence>
<proteinExistence type="predicted"/>